<evidence type="ECO:0000256" key="5">
    <source>
        <dbReference type="ARBA" id="ARBA00037974"/>
    </source>
</evidence>
<evidence type="ECO:0000256" key="2">
    <source>
        <dbReference type="ARBA" id="ARBA00012224"/>
    </source>
</evidence>
<keyword evidence="8" id="KW-0808">Transferase</keyword>
<dbReference type="Proteomes" id="UP001212821">
    <property type="component" value="Chromosome"/>
</dbReference>
<comment type="cofactor">
    <cofactor evidence="1">
        <name>pyridoxal 5'-phosphate</name>
        <dbReference type="ChEBI" id="CHEBI:597326"/>
    </cofactor>
</comment>
<dbReference type="RefSeq" id="WP_270142074.1">
    <property type="nucleotide sequence ID" value="NZ_CP115450.1"/>
</dbReference>
<evidence type="ECO:0000259" key="7">
    <source>
        <dbReference type="Pfam" id="PF00155"/>
    </source>
</evidence>
<dbReference type="InterPro" id="IPR015421">
    <property type="entry name" value="PyrdxlP-dep_Trfase_major"/>
</dbReference>
<sequence>MTADNFQRTDDRFRNLSSVSGPPTPRSFGFDTPFDRTATGSSKWARATTPGVIPMGLADMDLPGPPAVAEALERRARHRAYGYTVCDPAGRTLVADWYRARHGAEVDPDWVLLLPCGPRTTIRLLLETVRRDAAQPQAPVLFPTPEWGGFAQLCRAAGLPYRELPLHPGPNGYRSPRGPFPRSAAVLLSNPHNPSGTVWPTGYLRGLAEWAAEADALFVSDEVHGDLTHPGHAHPVAVTTVDPALRHRVVTLNSVGKTFNCSGIPSSFALVPDPGLRARLTDTMAGYGLWEGGLLEQTVQRAALGEGRPWLDALLAHLAAARAGLTDRLGPAVRSTPRASYLLWLDAAALGLSPATARAALLERCGLEASDGAEFGPGGAGSLRLNYALPGPVLDTVLERLDRL</sequence>
<keyword evidence="3" id="KW-0663">Pyridoxal phosphate</keyword>
<dbReference type="SUPFAM" id="SSF53383">
    <property type="entry name" value="PLP-dependent transferases"/>
    <property type="match status" value="1"/>
</dbReference>
<evidence type="ECO:0000256" key="6">
    <source>
        <dbReference type="SAM" id="MobiDB-lite"/>
    </source>
</evidence>
<keyword evidence="8" id="KW-0032">Aminotransferase</keyword>
<proteinExistence type="inferred from homology"/>
<comment type="similarity">
    <text evidence="5">Belongs to the class-II pyridoxal-phosphate-dependent aminotransferase family. MalY/PatB cystathionine beta-lyase subfamily.</text>
</comment>
<gene>
    <name evidence="8" type="ORF">O1G21_08180</name>
</gene>
<dbReference type="Gene3D" id="3.90.1150.10">
    <property type="entry name" value="Aspartate Aminotransferase, domain 1"/>
    <property type="match status" value="1"/>
</dbReference>
<dbReference type="PANTHER" id="PTHR43525:SF1">
    <property type="entry name" value="PROTEIN MALY"/>
    <property type="match status" value="1"/>
</dbReference>
<dbReference type="Gene3D" id="3.40.640.10">
    <property type="entry name" value="Type I PLP-dependent aspartate aminotransferase-like (Major domain)"/>
    <property type="match status" value="1"/>
</dbReference>
<accession>A0ABY7Q005</accession>
<dbReference type="EC" id="4.4.1.13" evidence="2"/>
<evidence type="ECO:0000313" key="8">
    <source>
        <dbReference type="EMBL" id="WBP85824.1"/>
    </source>
</evidence>
<protein>
    <recommendedName>
        <fullName evidence="2">cysteine-S-conjugate beta-lyase</fullName>
        <ecNumber evidence="2">4.4.1.13</ecNumber>
    </recommendedName>
</protein>
<feature type="domain" description="Aminotransferase class I/classII large" evidence="7">
    <location>
        <begin position="56"/>
        <end position="401"/>
    </location>
</feature>
<dbReference type="InterPro" id="IPR051798">
    <property type="entry name" value="Class-II_PLP-Dep_Aminotrans"/>
</dbReference>
<dbReference type="PANTHER" id="PTHR43525">
    <property type="entry name" value="PROTEIN MALY"/>
    <property type="match status" value="1"/>
</dbReference>
<evidence type="ECO:0000313" key="9">
    <source>
        <dbReference type="Proteomes" id="UP001212821"/>
    </source>
</evidence>
<keyword evidence="4" id="KW-0456">Lyase</keyword>
<evidence type="ECO:0000256" key="1">
    <source>
        <dbReference type="ARBA" id="ARBA00001933"/>
    </source>
</evidence>
<feature type="region of interest" description="Disordered" evidence="6">
    <location>
        <begin position="1"/>
        <end position="33"/>
    </location>
</feature>
<dbReference type="InterPro" id="IPR004839">
    <property type="entry name" value="Aminotransferase_I/II_large"/>
</dbReference>
<dbReference type="CDD" id="cd00609">
    <property type="entry name" value="AAT_like"/>
    <property type="match status" value="1"/>
</dbReference>
<evidence type="ECO:0000256" key="4">
    <source>
        <dbReference type="ARBA" id="ARBA00023239"/>
    </source>
</evidence>
<dbReference type="InterPro" id="IPR015422">
    <property type="entry name" value="PyrdxlP-dep_Trfase_small"/>
</dbReference>
<dbReference type="InterPro" id="IPR015424">
    <property type="entry name" value="PyrdxlP-dep_Trfase"/>
</dbReference>
<name>A0ABY7Q005_9ACTN</name>
<keyword evidence="9" id="KW-1185">Reference proteome</keyword>
<dbReference type="EMBL" id="CP115450">
    <property type="protein sequence ID" value="WBP85824.1"/>
    <property type="molecule type" value="Genomic_DNA"/>
</dbReference>
<evidence type="ECO:0000256" key="3">
    <source>
        <dbReference type="ARBA" id="ARBA00022898"/>
    </source>
</evidence>
<dbReference type="Pfam" id="PF00155">
    <property type="entry name" value="Aminotran_1_2"/>
    <property type="match status" value="1"/>
</dbReference>
<reference evidence="9" key="1">
    <citation type="submission" date="2022-12" db="EMBL/GenBank/DDBJ databases">
        <authorList>
            <person name="Mo P."/>
        </authorList>
    </citation>
    <scope>NUCLEOTIDE SEQUENCE [LARGE SCALE GENOMIC DNA]</scope>
    <source>
        <strain evidence="9">HUAS 3-15</strain>
    </source>
</reference>
<organism evidence="8 9">
    <name type="scientific">Kitasatospora cathayae</name>
    <dbReference type="NCBI Taxonomy" id="3004092"/>
    <lineage>
        <taxon>Bacteria</taxon>
        <taxon>Bacillati</taxon>
        <taxon>Actinomycetota</taxon>
        <taxon>Actinomycetes</taxon>
        <taxon>Kitasatosporales</taxon>
        <taxon>Streptomycetaceae</taxon>
        <taxon>Kitasatospora</taxon>
    </lineage>
</organism>
<dbReference type="GO" id="GO:0008483">
    <property type="term" value="F:transaminase activity"/>
    <property type="evidence" value="ECO:0007669"/>
    <property type="project" value="UniProtKB-KW"/>
</dbReference>